<dbReference type="NCBIfam" id="TIGR01068">
    <property type="entry name" value="thioredoxin"/>
    <property type="match status" value="1"/>
</dbReference>
<dbReference type="PROSITE" id="PS51352">
    <property type="entry name" value="THIOREDOXIN_2"/>
    <property type="match status" value="1"/>
</dbReference>
<evidence type="ECO:0000256" key="5">
    <source>
        <dbReference type="PIRSR" id="PIRSR000077-4"/>
    </source>
</evidence>
<name>A0A395MBV9_9HYPO</name>
<evidence type="ECO:0000259" key="6">
    <source>
        <dbReference type="PROSITE" id="PS51352"/>
    </source>
</evidence>
<dbReference type="InterPro" id="IPR005746">
    <property type="entry name" value="Thioredoxin"/>
</dbReference>
<evidence type="ECO:0000256" key="1">
    <source>
        <dbReference type="ARBA" id="ARBA00008987"/>
    </source>
</evidence>
<feature type="site" description="Deprotonates C-terminal active site Cys" evidence="4">
    <location>
        <position position="25"/>
    </location>
</feature>
<dbReference type="Pfam" id="PF00085">
    <property type="entry name" value="Thioredoxin"/>
    <property type="match status" value="1"/>
</dbReference>
<dbReference type="STRING" id="2594813.A0A395MBV9"/>
<feature type="active site" description="Nucleophile" evidence="4">
    <location>
        <position position="34"/>
    </location>
</feature>
<dbReference type="InterPro" id="IPR013766">
    <property type="entry name" value="Thioredoxin_domain"/>
</dbReference>
<organism evidence="7 8">
    <name type="scientific">Fusarium flagelliforme</name>
    <dbReference type="NCBI Taxonomy" id="2675880"/>
    <lineage>
        <taxon>Eukaryota</taxon>
        <taxon>Fungi</taxon>
        <taxon>Dikarya</taxon>
        <taxon>Ascomycota</taxon>
        <taxon>Pezizomycotina</taxon>
        <taxon>Sordariomycetes</taxon>
        <taxon>Hypocreomycetidae</taxon>
        <taxon>Hypocreales</taxon>
        <taxon>Nectriaceae</taxon>
        <taxon>Fusarium</taxon>
        <taxon>Fusarium incarnatum-equiseti species complex</taxon>
    </lineage>
</organism>
<reference evidence="7 8" key="1">
    <citation type="journal article" date="2018" name="PLoS Pathog.">
        <title>Evolution of structural diversity of trichothecenes, a family of toxins produced by plant pathogenic and entomopathogenic fungi.</title>
        <authorList>
            <person name="Proctor R.H."/>
            <person name="McCormick S.P."/>
            <person name="Kim H.S."/>
            <person name="Cardoza R.E."/>
            <person name="Stanley A.M."/>
            <person name="Lindo L."/>
            <person name="Kelly A."/>
            <person name="Brown D.W."/>
            <person name="Lee T."/>
            <person name="Vaughan M.M."/>
            <person name="Alexander N.J."/>
            <person name="Busman M."/>
            <person name="Gutierrez S."/>
        </authorList>
    </citation>
    <scope>NUCLEOTIDE SEQUENCE [LARGE SCALE GENOMIC DNA]</scope>
    <source>
        <strain evidence="7 8">NRRL 13405</strain>
    </source>
</reference>
<dbReference type="EMBL" id="PXXK01000397">
    <property type="protein sequence ID" value="RFN44783.1"/>
    <property type="molecule type" value="Genomic_DNA"/>
</dbReference>
<dbReference type="InterPro" id="IPR036249">
    <property type="entry name" value="Thioredoxin-like_sf"/>
</dbReference>
<evidence type="ECO:0000256" key="2">
    <source>
        <dbReference type="ARBA" id="ARBA00023157"/>
    </source>
</evidence>
<feature type="site" description="Contributes to redox potential value" evidence="4">
    <location>
        <position position="32"/>
    </location>
</feature>
<feature type="site" description="Contributes to redox potential value" evidence="4">
    <location>
        <position position="33"/>
    </location>
</feature>
<dbReference type="CDD" id="cd02947">
    <property type="entry name" value="TRX_family"/>
    <property type="match status" value="1"/>
</dbReference>
<comment type="caution">
    <text evidence="7">The sequence shown here is derived from an EMBL/GenBank/DDBJ whole genome shotgun (WGS) entry which is preliminary data.</text>
</comment>
<sequence>MTLTEIRDHAHFNELIENNQIVIIDAWAEWCGPCRAISPIFEQLSENPENNKSGVVFAKLDVDNNEQVSQELGVRAMPTFFVFHNGAKVDDLMGADPRKLVELVEKATSLV</sequence>
<dbReference type="PIRSF" id="PIRSF000077">
    <property type="entry name" value="Thioredoxin"/>
    <property type="match status" value="1"/>
</dbReference>
<dbReference type="OrthoDB" id="10263751at2759"/>
<dbReference type="Gene3D" id="3.40.30.10">
    <property type="entry name" value="Glutaredoxin"/>
    <property type="match status" value="1"/>
</dbReference>
<evidence type="ECO:0000313" key="8">
    <source>
        <dbReference type="Proteomes" id="UP000265631"/>
    </source>
</evidence>
<accession>A0A395MBV9</accession>
<evidence type="ECO:0000313" key="7">
    <source>
        <dbReference type="EMBL" id="RFN44783.1"/>
    </source>
</evidence>
<protein>
    <recommendedName>
        <fullName evidence="3">Thioredoxin</fullName>
    </recommendedName>
</protein>
<comment type="similarity">
    <text evidence="1 3">Belongs to the thioredoxin family.</text>
</comment>
<dbReference type="FunFam" id="3.40.30.10:FF:000245">
    <property type="entry name" value="Thioredoxin"/>
    <property type="match status" value="1"/>
</dbReference>
<keyword evidence="8" id="KW-1185">Reference proteome</keyword>
<dbReference type="SUPFAM" id="SSF52833">
    <property type="entry name" value="Thioredoxin-like"/>
    <property type="match status" value="1"/>
</dbReference>
<dbReference type="GO" id="GO:0015035">
    <property type="term" value="F:protein-disulfide reductase activity"/>
    <property type="evidence" value="ECO:0007669"/>
    <property type="project" value="InterPro"/>
</dbReference>
<dbReference type="PRINTS" id="PR00421">
    <property type="entry name" value="THIOREDOXIN"/>
</dbReference>
<dbReference type="AlphaFoldDB" id="A0A395MBV9"/>
<feature type="disulfide bond" description="Redox-active" evidence="5">
    <location>
        <begin position="31"/>
        <end position="34"/>
    </location>
</feature>
<evidence type="ECO:0000256" key="4">
    <source>
        <dbReference type="PIRSR" id="PIRSR000077-1"/>
    </source>
</evidence>
<gene>
    <name evidence="7" type="ORF">FIE12Z_10977</name>
</gene>
<keyword evidence="2 5" id="KW-1015">Disulfide bond</keyword>
<proteinExistence type="inferred from homology"/>
<feature type="active site" description="Nucleophile" evidence="4">
    <location>
        <position position="31"/>
    </location>
</feature>
<feature type="domain" description="Thioredoxin" evidence="6">
    <location>
        <begin position="1"/>
        <end position="109"/>
    </location>
</feature>
<keyword evidence="5" id="KW-0676">Redox-active center</keyword>
<dbReference type="Proteomes" id="UP000265631">
    <property type="component" value="Unassembled WGS sequence"/>
</dbReference>
<dbReference type="PANTHER" id="PTHR46115">
    <property type="entry name" value="THIOREDOXIN-LIKE PROTEIN 1"/>
    <property type="match status" value="1"/>
</dbReference>
<evidence type="ECO:0000256" key="3">
    <source>
        <dbReference type="PIRNR" id="PIRNR000077"/>
    </source>
</evidence>